<dbReference type="PANTHER" id="PTHR30273">
    <property type="entry name" value="PERIPLASMIC SIGNAL SENSOR AND SIGMA FACTOR ACTIVATOR FECR-RELATED"/>
    <property type="match status" value="1"/>
</dbReference>
<accession>A0A365XRK6</accession>
<dbReference type="OrthoDB" id="661980at2"/>
<keyword evidence="1" id="KW-0472">Membrane</keyword>
<proteinExistence type="predicted"/>
<dbReference type="GO" id="GO:0016989">
    <property type="term" value="F:sigma factor antagonist activity"/>
    <property type="evidence" value="ECO:0007669"/>
    <property type="project" value="TreeGrafter"/>
</dbReference>
<feature type="domain" description="Protein FecR C-terminal" evidence="3">
    <location>
        <begin position="327"/>
        <end position="394"/>
    </location>
</feature>
<keyword evidence="1" id="KW-0812">Transmembrane</keyword>
<dbReference type="Proteomes" id="UP000253410">
    <property type="component" value="Unassembled WGS sequence"/>
</dbReference>
<evidence type="ECO:0000313" key="4">
    <source>
        <dbReference type="EMBL" id="RBL88986.1"/>
    </source>
</evidence>
<dbReference type="InterPro" id="IPR012373">
    <property type="entry name" value="Ferrdict_sens_TM"/>
</dbReference>
<dbReference type="RefSeq" id="WP_113617729.1">
    <property type="nucleotide sequence ID" value="NZ_QFFJ01000002.1"/>
</dbReference>
<dbReference type="Pfam" id="PF04773">
    <property type="entry name" value="FecR"/>
    <property type="match status" value="1"/>
</dbReference>
<feature type="domain" description="FecR protein" evidence="2">
    <location>
        <begin position="201"/>
        <end position="287"/>
    </location>
</feature>
<gene>
    <name evidence="4" type="ORF">DF182_20815</name>
</gene>
<reference evidence="4 5" key="1">
    <citation type="submission" date="2018-05" db="EMBL/GenBank/DDBJ databases">
        <title>Chitinophaga sp. K3CV102501T nov., isolated from isolated from a monsoon evergreen broad-leaved forest soil.</title>
        <authorList>
            <person name="Lv Y."/>
        </authorList>
    </citation>
    <scope>NUCLEOTIDE SEQUENCE [LARGE SCALE GENOMIC DNA]</scope>
    <source>
        <strain evidence="4 5">GDMCC 1.1325</strain>
    </source>
</reference>
<dbReference type="EMBL" id="QFFJ01000002">
    <property type="protein sequence ID" value="RBL88986.1"/>
    <property type="molecule type" value="Genomic_DNA"/>
</dbReference>
<comment type="caution">
    <text evidence="4">The sequence shown here is derived from an EMBL/GenBank/DDBJ whole genome shotgun (WGS) entry which is preliminary data.</text>
</comment>
<dbReference type="AlphaFoldDB" id="A0A365XRK6"/>
<evidence type="ECO:0000256" key="1">
    <source>
        <dbReference type="SAM" id="Phobius"/>
    </source>
</evidence>
<organism evidence="4 5">
    <name type="scientific">Chitinophaga flava</name>
    <dbReference type="NCBI Taxonomy" id="2259036"/>
    <lineage>
        <taxon>Bacteria</taxon>
        <taxon>Pseudomonadati</taxon>
        <taxon>Bacteroidota</taxon>
        <taxon>Chitinophagia</taxon>
        <taxon>Chitinophagales</taxon>
        <taxon>Chitinophagaceae</taxon>
        <taxon>Chitinophaga</taxon>
    </lineage>
</organism>
<evidence type="ECO:0000313" key="5">
    <source>
        <dbReference type="Proteomes" id="UP000253410"/>
    </source>
</evidence>
<keyword evidence="5" id="KW-1185">Reference proteome</keyword>
<dbReference type="InterPro" id="IPR032508">
    <property type="entry name" value="FecR_C"/>
</dbReference>
<protein>
    <recommendedName>
        <fullName evidence="6">Iron dicitrate transport regulator FecR</fullName>
    </recommendedName>
</protein>
<sequence length="396" mass="44061">MSEFINRIAELITRHLEGKLTAEEEEELQAWISRSDEARAFFERVNEEAYLSRQLERLYAFDNEEGWEKLKEKYPLKEMPVEPVVKRLVPWLRPAAAAAILLAVVAGAWFWAPRSNKMQSAQTMVKSNGISAPGKSRASIILANGDIVYLDSLSQRATIQQAGTGLVKLADDQLACTAEANGSTSAYTYNTLVNPRGSKVINLTLSDGTRVWLNNESSIRFPVRFSSQERTVEVTGEAYFEVAQQATKPFKVKHADWEVQVLGTHFNINSYSDESAAKVTLLEGMVKVTKKEASGIIRPGQQAWVSSAITVQPAADTEAVMAWKNGEFILDGMDLKSLMRQVARWYDVEVVYTGAVEKRAFGGSLDRDLALPRVVQALQENGVKCRLEGRQLIIGN</sequence>
<feature type="transmembrane region" description="Helical" evidence="1">
    <location>
        <begin position="91"/>
        <end position="112"/>
    </location>
</feature>
<keyword evidence="1" id="KW-1133">Transmembrane helix</keyword>
<evidence type="ECO:0000259" key="3">
    <source>
        <dbReference type="Pfam" id="PF16344"/>
    </source>
</evidence>
<dbReference type="Gene3D" id="2.60.120.1440">
    <property type="match status" value="1"/>
</dbReference>
<dbReference type="Pfam" id="PF16344">
    <property type="entry name" value="FecR_C"/>
    <property type="match status" value="1"/>
</dbReference>
<evidence type="ECO:0000259" key="2">
    <source>
        <dbReference type="Pfam" id="PF04773"/>
    </source>
</evidence>
<dbReference type="Gene3D" id="3.55.50.30">
    <property type="match status" value="1"/>
</dbReference>
<dbReference type="InterPro" id="IPR006860">
    <property type="entry name" value="FecR"/>
</dbReference>
<name>A0A365XRK6_9BACT</name>
<evidence type="ECO:0008006" key="6">
    <source>
        <dbReference type="Google" id="ProtNLM"/>
    </source>
</evidence>
<dbReference type="PANTHER" id="PTHR30273:SF2">
    <property type="entry name" value="PROTEIN FECR"/>
    <property type="match status" value="1"/>
</dbReference>